<dbReference type="AlphaFoldDB" id="A0A7V3NU23"/>
<protein>
    <recommendedName>
        <fullName evidence="2">HTH cro/C1-type domain-containing protein</fullName>
    </recommendedName>
</protein>
<dbReference type="CDD" id="cd00093">
    <property type="entry name" value="HTH_XRE"/>
    <property type="match status" value="1"/>
</dbReference>
<evidence type="ECO:0000313" key="3">
    <source>
        <dbReference type="EMBL" id="HGB36493.1"/>
    </source>
</evidence>
<accession>A0A7V3NU23</accession>
<sequence length="85" mass="9983">MIGKILKDLIKKHGVSYRKIAKDLGVDHGNLYRSLKNDSNPEWKTIKKVLDYLGYDFKIIKRREVKSKKSKKSKPSRPKRKEEIA</sequence>
<feature type="domain" description="HTH cro/C1-type" evidence="2">
    <location>
        <begin position="6"/>
        <end position="60"/>
    </location>
</feature>
<dbReference type="GO" id="GO:0003677">
    <property type="term" value="F:DNA binding"/>
    <property type="evidence" value="ECO:0007669"/>
    <property type="project" value="InterPro"/>
</dbReference>
<dbReference type="Gene3D" id="1.10.260.40">
    <property type="entry name" value="lambda repressor-like DNA-binding domains"/>
    <property type="match status" value="1"/>
</dbReference>
<organism evidence="3">
    <name type="scientific">candidate division WOR-3 bacterium</name>
    <dbReference type="NCBI Taxonomy" id="2052148"/>
    <lineage>
        <taxon>Bacteria</taxon>
        <taxon>Bacteria division WOR-3</taxon>
    </lineage>
</organism>
<dbReference type="SUPFAM" id="SSF47413">
    <property type="entry name" value="lambda repressor-like DNA-binding domains"/>
    <property type="match status" value="1"/>
</dbReference>
<gene>
    <name evidence="3" type="ORF">ENV38_06295</name>
</gene>
<dbReference type="PROSITE" id="PS50943">
    <property type="entry name" value="HTH_CROC1"/>
    <property type="match status" value="1"/>
</dbReference>
<dbReference type="Pfam" id="PF21716">
    <property type="entry name" value="dnstrm_HI1420"/>
    <property type="match status" value="1"/>
</dbReference>
<reference evidence="3" key="1">
    <citation type="journal article" date="2020" name="mSystems">
        <title>Genome- and Community-Level Interaction Insights into Carbon Utilization and Element Cycling Functions of Hydrothermarchaeota in Hydrothermal Sediment.</title>
        <authorList>
            <person name="Zhou Z."/>
            <person name="Liu Y."/>
            <person name="Xu W."/>
            <person name="Pan J."/>
            <person name="Luo Z.H."/>
            <person name="Li M."/>
        </authorList>
    </citation>
    <scope>NUCLEOTIDE SEQUENCE [LARGE SCALE GENOMIC DNA]</scope>
    <source>
        <strain evidence="3">SpSt-754</strain>
    </source>
</reference>
<evidence type="ECO:0000259" key="2">
    <source>
        <dbReference type="PROSITE" id="PS50943"/>
    </source>
</evidence>
<feature type="region of interest" description="Disordered" evidence="1">
    <location>
        <begin position="65"/>
        <end position="85"/>
    </location>
</feature>
<dbReference type="InterPro" id="IPR001387">
    <property type="entry name" value="Cro/C1-type_HTH"/>
</dbReference>
<dbReference type="EMBL" id="DTGD01000236">
    <property type="protein sequence ID" value="HGB36493.1"/>
    <property type="molecule type" value="Genomic_DNA"/>
</dbReference>
<dbReference type="InterPro" id="IPR010982">
    <property type="entry name" value="Lambda_DNA-bd_dom_sf"/>
</dbReference>
<feature type="compositionally biased region" description="Basic residues" evidence="1">
    <location>
        <begin position="65"/>
        <end position="79"/>
    </location>
</feature>
<proteinExistence type="predicted"/>
<evidence type="ECO:0000256" key="1">
    <source>
        <dbReference type="SAM" id="MobiDB-lite"/>
    </source>
</evidence>
<comment type="caution">
    <text evidence="3">The sequence shown here is derived from an EMBL/GenBank/DDBJ whole genome shotgun (WGS) entry which is preliminary data.</text>
</comment>
<dbReference type="InterPro" id="IPR014057">
    <property type="entry name" value="HI1420"/>
</dbReference>
<name>A0A7V3NU23_UNCW3</name>